<protein>
    <submittedName>
        <fullName evidence="1">Uncharacterized protein</fullName>
    </submittedName>
</protein>
<dbReference type="EMBL" id="FQZI01000002">
    <property type="protein sequence ID" value="SHI69182.1"/>
    <property type="molecule type" value="Genomic_DNA"/>
</dbReference>
<dbReference type="OrthoDB" id="1110562at2"/>
<dbReference type="STRING" id="415425.SAMN05444363_1291"/>
<gene>
    <name evidence="1" type="ORF">SAMN05444363_1291</name>
</gene>
<evidence type="ECO:0000313" key="2">
    <source>
        <dbReference type="Proteomes" id="UP000184488"/>
    </source>
</evidence>
<dbReference type="Proteomes" id="UP000184488">
    <property type="component" value="Unassembled WGS sequence"/>
</dbReference>
<dbReference type="AlphaFoldDB" id="A0A1M6D7H6"/>
<sequence>MPNFTPMPDEKDFLNYLLGDVFKKMTNGGDAKMLGPNNFIAWEPVPVVMDPEAFDYALKGFFGATPKLENMSDEEYEDARSSKKYSKFAYAEEFARIADQIPSMIPEIDPASGARKFTIFSPHPDHTKSNVYSDVLDYCVVKNSKIDPKVEKKLETLRKQIVTIKKLANPDFDESVVEHPEDNPKFIYQSFPSPQYVKYLEYEALYYEAEDKLTDLQKRVSDGDSEAMTEMAINGRNYIKRRDDALKRWEGIGYKGKIEKALNYIDEIESSNFITIKKRYESELLAAKRTGLGGMNTYYFSQPVPASTLANSTKWLEYKFSKSDYESNYKSTAHSWSAAASFAGMVNVGGAGKHKRIDSSYDFNQFEMSFKIGKCYVSSPWFGSTFLKSRYWKYSKNGAEILNNQMISDGNGKGLLPAVTTELYFISDLKIGFKKGSDSYKKAEDEVKAGAHLAIGPFMFGGTYGYEDTRINRTGKREQQGLSSGGILLLGRKCNILELSPNPLPSIKDDEWVEVN</sequence>
<organism evidence="1 2">
    <name type="scientific">Flavobacterium terrae</name>
    <dbReference type="NCBI Taxonomy" id="415425"/>
    <lineage>
        <taxon>Bacteria</taxon>
        <taxon>Pseudomonadati</taxon>
        <taxon>Bacteroidota</taxon>
        <taxon>Flavobacteriia</taxon>
        <taxon>Flavobacteriales</taxon>
        <taxon>Flavobacteriaceae</taxon>
        <taxon>Flavobacterium</taxon>
    </lineage>
</organism>
<proteinExistence type="predicted"/>
<reference evidence="2" key="1">
    <citation type="submission" date="2016-11" db="EMBL/GenBank/DDBJ databases">
        <authorList>
            <person name="Varghese N."/>
            <person name="Submissions S."/>
        </authorList>
    </citation>
    <scope>NUCLEOTIDE SEQUENCE [LARGE SCALE GENOMIC DNA]</scope>
    <source>
        <strain evidence="2">DSM 18829</strain>
    </source>
</reference>
<name>A0A1M6D7H6_9FLAO</name>
<accession>A0A1M6D7H6</accession>
<dbReference type="RefSeq" id="WP_073309669.1">
    <property type="nucleotide sequence ID" value="NZ_FQZI01000002.1"/>
</dbReference>
<keyword evidence="2" id="KW-1185">Reference proteome</keyword>
<evidence type="ECO:0000313" key="1">
    <source>
        <dbReference type="EMBL" id="SHI69182.1"/>
    </source>
</evidence>